<comment type="caution">
    <text evidence="1">The sequence shown here is derived from an EMBL/GenBank/DDBJ whole genome shotgun (WGS) entry which is preliminary data.</text>
</comment>
<gene>
    <name evidence="1" type="ORF">V6N11_033779</name>
</gene>
<dbReference type="Proteomes" id="UP001396334">
    <property type="component" value="Unassembled WGS sequence"/>
</dbReference>
<reference evidence="1 2" key="1">
    <citation type="journal article" date="2024" name="G3 (Bethesda)">
        <title>Genome assembly of Hibiscus sabdariffa L. provides insights into metabolisms of medicinal natural products.</title>
        <authorList>
            <person name="Kim T."/>
        </authorList>
    </citation>
    <scope>NUCLEOTIDE SEQUENCE [LARGE SCALE GENOMIC DNA]</scope>
    <source>
        <strain evidence="1">TK-2024</strain>
        <tissue evidence="1">Old leaves</tissue>
    </source>
</reference>
<name>A0ABR2S0K3_9ROSI</name>
<evidence type="ECO:0000313" key="1">
    <source>
        <dbReference type="EMBL" id="KAK9018732.1"/>
    </source>
</evidence>
<evidence type="ECO:0000313" key="2">
    <source>
        <dbReference type="Proteomes" id="UP001396334"/>
    </source>
</evidence>
<proteinExistence type="predicted"/>
<sequence>MEGSLKKLKPYGPIYDFSNHPIDVKGFVLLPVTLGDSRNSVTIDIEFFVVNQPSAYNVLFGRPLIRDVKLILETSSLQVKFSTPYGEGYMEAYKQIARKCHLRSF</sequence>
<dbReference type="PANTHER" id="PTHR33240:SF15">
    <property type="entry name" value="GAG-PRO-LIKE PROTEIN"/>
    <property type="match status" value="1"/>
</dbReference>
<dbReference type="PANTHER" id="PTHR33240">
    <property type="entry name" value="OS08G0508500 PROTEIN"/>
    <property type="match status" value="1"/>
</dbReference>
<dbReference type="EMBL" id="JBBPBN010000018">
    <property type="protein sequence ID" value="KAK9018732.1"/>
    <property type="molecule type" value="Genomic_DNA"/>
</dbReference>
<keyword evidence="2" id="KW-1185">Reference proteome</keyword>
<protein>
    <submittedName>
        <fullName evidence="1">Uncharacterized protein</fullName>
    </submittedName>
</protein>
<organism evidence="1 2">
    <name type="scientific">Hibiscus sabdariffa</name>
    <name type="common">roselle</name>
    <dbReference type="NCBI Taxonomy" id="183260"/>
    <lineage>
        <taxon>Eukaryota</taxon>
        <taxon>Viridiplantae</taxon>
        <taxon>Streptophyta</taxon>
        <taxon>Embryophyta</taxon>
        <taxon>Tracheophyta</taxon>
        <taxon>Spermatophyta</taxon>
        <taxon>Magnoliopsida</taxon>
        <taxon>eudicotyledons</taxon>
        <taxon>Gunneridae</taxon>
        <taxon>Pentapetalae</taxon>
        <taxon>rosids</taxon>
        <taxon>malvids</taxon>
        <taxon>Malvales</taxon>
        <taxon>Malvaceae</taxon>
        <taxon>Malvoideae</taxon>
        <taxon>Hibiscus</taxon>
    </lineage>
</organism>
<accession>A0ABR2S0K3</accession>